<evidence type="ECO:0000313" key="3">
    <source>
        <dbReference type="Proteomes" id="UP000772434"/>
    </source>
</evidence>
<evidence type="ECO:0000313" key="2">
    <source>
        <dbReference type="EMBL" id="KAF9065600.1"/>
    </source>
</evidence>
<dbReference type="Proteomes" id="UP000772434">
    <property type="component" value="Unassembled WGS sequence"/>
</dbReference>
<gene>
    <name evidence="2" type="ORF">BDP27DRAFT_1404765</name>
</gene>
<reference evidence="2" key="1">
    <citation type="submission" date="2020-11" db="EMBL/GenBank/DDBJ databases">
        <authorList>
            <consortium name="DOE Joint Genome Institute"/>
            <person name="Ahrendt S."/>
            <person name="Riley R."/>
            <person name="Andreopoulos W."/>
            <person name="Labutti K."/>
            <person name="Pangilinan J."/>
            <person name="Ruiz-Duenas F.J."/>
            <person name="Barrasa J.M."/>
            <person name="Sanchez-Garcia M."/>
            <person name="Camarero S."/>
            <person name="Miyauchi S."/>
            <person name="Serrano A."/>
            <person name="Linde D."/>
            <person name="Babiker R."/>
            <person name="Drula E."/>
            <person name="Ayuso-Fernandez I."/>
            <person name="Pacheco R."/>
            <person name="Padilla G."/>
            <person name="Ferreira P."/>
            <person name="Barriuso J."/>
            <person name="Kellner H."/>
            <person name="Castanera R."/>
            <person name="Alfaro M."/>
            <person name="Ramirez L."/>
            <person name="Pisabarro A.G."/>
            <person name="Kuo A."/>
            <person name="Tritt A."/>
            <person name="Lipzen A."/>
            <person name="He G."/>
            <person name="Yan M."/>
            <person name="Ng V."/>
            <person name="Cullen D."/>
            <person name="Martin F."/>
            <person name="Rosso M.-N."/>
            <person name="Henrissat B."/>
            <person name="Hibbett D."/>
            <person name="Martinez A.T."/>
            <person name="Grigoriev I.V."/>
        </authorList>
    </citation>
    <scope>NUCLEOTIDE SEQUENCE</scope>
    <source>
        <strain evidence="2">AH 40177</strain>
    </source>
</reference>
<organism evidence="2 3">
    <name type="scientific">Rhodocollybia butyracea</name>
    <dbReference type="NCBI Taxonomy" id="206335"/>
    <lineage>
        <taxon>Eukaryota</taxon>
        <taxon>Fungi</taxon>
        <taxon>Dikarya</taxon>
        <taxon>Basidiomycota</taxon>
        <taxon>Agaricomycotina</taxon>
        <taxon>Agaricomycetes</taxon>
        <taxon>Agaricomycetidae</taxon>
        <taxon>Agaricales</taxon>
        <taxon>Marasmiineae</taxon>
        <taxon>Omphalotaceae</taxon>
        <taxon>Rhodocollybia</taxon>
    </lineage>
</organism>
<comment type="caution">
    <text evidence="2">The sequence shown here is derived from an EMBL/GenBank/DDBJ whole genome shotgun (WGS) entry which is preliminary data.</text>
</comment>
<dbReference type="EMBL" id="JADNRY010000101">
    <property type="protein sequence ID" value="KAF9065600.1"/>
    <property type="molecule type" value="Genomic_DNA"/>
</dbReference>
<accession>A0A9P5PPF3</accession>
<dbReference type="AlphaFoldDB" id="A0A9P5PPF3"/>
<dbReference type="OrthoDB" id="2989261at2759"/>
<feature type="region of interest" description="Disordered" evidence="1">
    <location>
        <begin position="352"/>
        <end position="380"/>
    </location>
</feature>
<name>A0A9P5PPF3_9AGAR</name>
<sequence>MIVMDPKLESIRGRLYLLTKVAAVIQATKSNRDNNPYTNPYSVKSASSYYTSIEVRQAKLLSHLAVLFSRESDKAVATYAGPVLANRLAVVVASPRGPPTLDEPDVMPELPRFRSSSAEAVAQIPPSKHTELPTRNSADVTNYQRVTVIEEELGAKVESILNNLDDELEYHAYIERAMCILRHTALAVVNQSDTKEVVLRRTLHFFLAQCVPEIMSRFREVEKVYLGEKVGHFKSWTESVQIDLPTCETGPIQKGTYLSIYMMKHVPSTDMGDTVKFTLDSSSFPSWIQMILKLLDFLPFFSTPFDKTLDNLEKLSLVLQLLHEIIDCAPAELWAITKLNDYLKSLRLETKTGNEGEGEDNAEGEQIGDTVGAQTSSSISKPRPLPECSLFFHAIDAICAWTTAVKKLLSYRHLGSQGITLDIHVIDLPQSELAEPTLDSALSVWGLEEHSAKIQGLSKRIHNCSGDIHCEAGLLASLLFPSAPKNNSFDFHSIPRTTLHVIGVAKDCCPVCQHLATVLETTENIKLYLPGNHSRYHAWYPPDSLPSHVLKAVEQQILRYVKQMLEPQQSSCSRASFVSSDDSIRLPFQRPAHLLGGQLRLEID</sequence>
<protein>
    <submittedName>
        <fullName evidence="2">Uncharacterized protein</fullName>
    </submittedName>
</protein>
<proteinExistence type="predicted"/>
<evidence type="ECO:0000256" key="1">
    <source>
        <dbReference type="SAM" id="MobiDB-lite"/>
    </source>
</evidence>
<keyword evidence="3" id="KW-1185">Reference proteome</keyword>